<organism evidence="5 6">
    <name type="scientific">Alkalicoccus saliphilus</name>
    <dbReference type="NCBI Taxonomy" id="200989"/>
    <lineage>
        <taxon>Bacteria</taxon>
        <taxon>Bacillati</taxon>
        <taxon>Bacillota</taxon>
        <taxon>Bacilli</taxon>
        <taxon>Bacillales</taxon>
        <taxon>Bacillaceae</taxon>
        <taxon>Alkalicoccus</taxon>
    </lineage>
</organism>
<evidence type="ECO:0000313" key="6">
    <source>
        <dbReference type="Proteomes" id="UP000240509"/>
    </source>
</evidence>
<comment type="caution">
    <text evidence="5">The sequence shown here is derived from an EMBL/GenBank/DDBJ whole genome shotgun (WGS) entry which is preliminary data.</text>
</comment>
<dbReference type="PANTHER" id="PTHR30231">
    <property type="entry name" value="DNA POLYMERASE III SUBUNIT EPSILON"/>
    <property type="match status" value="1"/>
</dbReference>
<dbReference type="GO" id="GO:0045004">
    <property type="term" value="P:DNA replication proofreading"/>
    <property type="evidence" value="ECO:0007669"/>
    <property type="project" value="TreeGrafter"/>
</dbReference>
<gene>
    <name evidence="5" type="ORF">C6Y45_05565</name>
</gene>
<dbReference type="GO" id="GO:0003677">
    <property type="term" value="F:DNA binding"/>
    <property type="evidence" value="ECO:0007669"/>
    <property type="project" value="InterPro"/>
</dbReference>
<keyword evidence="6" id="KW-1185">Reference proteome</keyword>
<evidence type="ECO:0000313" key="5">
    <source>
        <dbReference type="EMBL" id="PTL39510.1"/>
    </source>
</evidence>
<keyword evidence="3" id="KW-0269">Exonuclease</keyword>
<dbReference type="SUPFAM" id="SSF53098">
    <property type="entry name" value="Ribonuclease H-like"/>
    <property type="match status" value="1"/>
</dbReference>
<dbReference type="EMBL" id="PZJJ01000006">
    <property type="protein sequence ID" value="PTL39510.1"/>
    <property type="molecule type" value="Genomic_DNA"/>
</dbReference>
<dbReference type="PANTHER" id="PTHR30231:SF41">
    <property type="entry name" value="DNA POLYMERASE III SUBUNIT EPSILON"/>
    <property type="match status" value="1"/>
</dbReference>
<dbReference type="AlphaFoldDB" id="A0A2T4U7Z0"/>
<dbReference type="NCBIfam" id="TIGR00573">
    <property type="entry name" value="dnaq"/>
    <property type="match status" value="1"/>
</dbReference>
<proteinExistence type="predicted"/>
<evidence type="ECO:0000259" key="4">
    <source>
        <dbReference type="SMART" id="SM00479"/>
    </source>
</evidence>
<name>A0A2T4U7Z0_9BACI</name>
<dbReference type="Pfam" id="PF00929">
    <property type="entry name" value="RNase_T"/>
    <property type="match status" value="1"/>
</dbReference>
<dbReference type="InterPro" id="IPR012337">
    <property type="entry name" value="RNaseH-like_sf"/>
</dbReference>
<dbReference type="SMART" id="SM00479">
    <property type="entry name" value="EXOIII"/>
    <property type="match status" value="1"/>
</dbReference>
<dbReference type="GO" id="GO:0008408">
    <property type="term" value="F:3'-5' exonuclease activity"/>
    <property type="evidence" value="ECO:0007669"/>
    <property type="project" value="TreeGrafter"/>
</dbReference>
<dbReference type="InterPro" id="IPR036397">
    <property type="entry name" value="RNaseH_sf"/>
</dbReference>
<feature type="domain" description="Exonuclease" evidence="4">
    <location>
        <begin position="58"/>
        <end position="225"/>
    </location>
</feature>
<evidence type="ECO:0000256" key="2">
    <source>
        <dbReference type="ARBA" id="ARBA00022801"/>
    </source>
</evidence>
<dbReference type="GO" id="GO:0003887">
    <property type="term" value="F:DNA-directed DNA polymerase activity"/>
    <property type="evidence" value="ECO:0007669"/>
    <property type="project" value="InterPro"/>
</dbReference>
<dbReference type="InterPro" id="IPR006054">
    <property type="entry name" value="DnaQ"/>
</dbReference>
<dbReference type="FunFam" id="3.30.420.10:FF:000045">
    <property type="entry name" value="3'-5' exonuclease DinG"/>
    <property type="match status" value="1"/>
</dbReference>
<accession>A0A2T4U7Z0</accession>
<dbReference type="GO" id="GO:0005829">
    <property type="term" value="C:cytosol"/>
    <property type="evidence" value="ECO:0007669"/>
    <property type="project" value="TreeGrafter"/>
</dbReference>
<reference evidence="5 6" key="1">
    <citation type="submission" date="2018-03" db="EMBL/GenBank/DDBJ databases">
        <title>Alkalicoccus saliphilus sp. nov., isolated from a mineral pool.</title>
        <authorList>
            <person name="Zhao B."/>
        </authorList>
    </citation>
    <scope>NUCLEOTIDE SEQUENCE [LARGE SCALE GENOMIC DNA]</scope>
    <source>
        <strain evidence="5 6">6AG</strain>
    </source>
</reference>
<keyword evidence="1" id="KW-0540">Nuclease</keyword>
<dbReference type="Proteomes" id="UP000240509">
    <property type="component" value="Unassembled WGS sequence"/>
</dbReference>
<keyword evidence="2" id="KW-0378">Hydrolase</keyword>
<evidence type="ECO:0000256" key="3">
    <source>
        <dbReference type="ARBA" id="ARBA00022839"/>
    </source>
</evidence>
<sequence length="248" mass="28601">MIMMRQVYTYIKHDRPRFRHFQKEWINEHRDEWHLAREAVKQANTSAYPFEPDVEKAEFTVFDLETTGFSMHMGDEILSVGGVHFKKNQTDAEDFYSVVRSSKPIPPVVTKLTGLTDTDTREGEAFPSVLIKFLRFTHGRILSAHPASFDVPFLEAMCRRWNLPLLKMPVLDTAKLAALLYPGQDTSLEALLSRFQLAERQGHHALTDAKITAEVLQHLLEKAAEENYWSLPSLIKDTHRVAGKRRRI</sequence>
<protein>
    <recommendedName>
        <fullName evidence="4">Exonuclease domain-containing protein</fullName>
    </recommendedName>
</protein>
<evidence type="ECO:0000256" key="1">
    <source>
        <dbReference type="ARBA" id="ARBA00022722"/>
    </source>
</evidence>
<dbReference type="Gene3D" id="3.30.420.10">
    <property type="entry name" value="Ribonuclease H-like superfamily/Ribonuclease H"/>
    <property type="match status" value="1"/>
</dbReference>
<dbReference type="InterPro" id="IPR013520">
    <property type="entry name" value="Ribonucl_H"/>
</dbReference>
<dbReference type="CDD" id="cd06127">
    <property type="entry name" value="DEDDh"/>
    <property type="match status" value="1"/>
</dbReference>